<dbReference type="OrthoDB" id="5956287at2"/>
<gene>
    <name evidence="2" type="ORF">EER27_00505</name>
</gene>
<feature type="signal peptide" evidence="1">
    <location>
        <begin position="1"/>
        <end position="29"/>
    </location>
</feature>
<proteinExistence type="predicted"/>
<feature type="chain" id="PRO_5018179677" description="DUF4124 domain-containing protein" evidence="1">
    <location>
        <begin position="30"/>
        <end position="192"/>
    </location>
</feature>
<comment type="caution">
    <text evidence="2">The sequence shown here is derived from an EMBL/GenBank/DDBJ whole genome shotgun (WGS) entry which is preliminary data.</text>
</comment>
<protein>
    <recommendedName>
        <fullName evidence="4">DUF4124 domain-containing protein</fullName>
    </recommendedName>
</protein>
<keyword evidence="1" id="KW-0732">Signal</keyword>
<dbReference type="Proteomes" id="UP000267049">
    <property type="component" value="Unassembled WGS sequence"/>
</dbReference>
<dbReference type="EMBL" id="RIBS01000001">
    <property type="protein sequence ID" value="RNF85957.1"/>
    <property type="molecule type" value="Genomic_DNA"/>
</dbReference>
<dbReference type="RefSeq" id="WP_123086079.1">
    <property type="nucleotide sequence ID" value="NZ_RIBS01000001.1"/>
</dbReference>
<evidence type="ECO:0000313" key="3">
    <source>
        <dbReference type="Proteomes" id="UP000267049"/>
    </source>
</evidence>
<evidence type="ECO:0008006" key="4">
    <source>
        <dbReference type="Google" id="ProtNLM"/>
    </source>
</evidence>
<keyword evidence="3" id="KW-1185">Reference proteome</keyword>
<accession>A0A3M8SXD5</accession>
<dbReference type="AlphaFoldDB" id="A0A3M8SXD5"/>
<evidence type="ECO:0000256" key="1">
    <source>
        <dbReference type="SAM" id="SignalP"/>
    </source>
</evidence>
<reference evidence="2 3" key="1">
    <citation type="submission" date="2018-11" db="EMBL/GenBank/DDBJ databases">
        <title>Lysobacter cryohumiis sp. nov., isolated from soil in the Tianshan Mountains, Xinjiang, China.</title>
        <authorList>
            <person name="Luo Y."/>
            <person name="Sheng H."/>
        </authorList>
    </citation>
    <scope>NUCLEOTIDE SEQUENCE [LARGE SCALE GENOMIC DNA]</scope>
    <source>
        <strain evidence="2 3">ZS60</strain>
    </source>
</reference>
<organism evidence="2 3">
    <name type="scientific">Montanilutibacter psychrotolerans</name>
    <dbReference type="NCBI Taxonomy" id="1327343"/>
    <lineage>
        <taxon>Bacteria</taxon>
        <taxon>Pseudomonadati</taxon>
        <taxon>Pseudomonadota</taxon>
        <taxon>Gammaproteobacteria</taxon>
        <taxon>Lysobacterales</taxon>
        <taxon>Lysobacteraceae</taxon>
        <taxon>Montanilutibacter</taxon>
    </lineage>
</organism>
<sequence length="192" mass="21032">MPRKRPTLFLPLACLLAAAGWLPPGDATAQVRRCVGADGSVVFTDRRCADVGGVERRPHTGSTLSAKRAYRGGCARNLNDLVHEVTSAIDARDGTRLAGVYHWAGMSGRTAYTILERLNTIANRPLVDIAPVYPRPPMEYNEDGTPYPYPSTTVRRTPVALRLEQTIGNTGTPSRTVFGLQRHFGCWWIRGG</sequence>
<name>A0A3M8SXD5_9GAMM</name>
<evidence type="ECO:0000313" key="2">
    <source>
        <dbReference type="EMBL" id="RNF85957.1"/>
    </source>
</evidence>